<sequence>MAILKHIPVKNRYYSSAVEYLTCQFDEYTNKPILNEKGRIMEREEYLIEGVNCEVDTFGAECIETNRFYGKNNAVKDVKAHHYIISFDPTDNITMDEALAFGKEWLSVFAPGHQAVIAAHPDGHHGSKNMHVHIVLNSVRKYAGKQETWHYKPCEWKQGCKHRSTGKMMHYAKKWVMRKCLIQGYEQVDLLTKKHRDDYWVEKRLMKSNAKDGVGTTSNKELIRNTIDKLIPAVKSFEQLVECLTNIYGWKIRVTDKAVTFTMPDMKRGIRGNKLGDGYGKAELTERIDVAIKERAAAEAKRIAEEKAREEARRIAEVKAKAEAEAREKARIKAERKAAAERAEQKRKEELSQKKRKLAFERNGIQYEYFMANSDSESWNPEYAEYLMAEKIADYDSKTLEELSIPILKKEEFERKQIEELQEEICKKAHELWKDTLNNIDGVVYPHKWEYLNYLEEIRYRKASALTLQQVKEPILSFWEFSEMMERESAMPAESVGNVRDVVVVEAAEEIEETIGTEKKLAEALEVQDISILESTVEEVAVIEPVVERTLTIEERAKEISTVIRNNYGRYDNVPVKVKVELFQFSIDDLEADMKLHSLVLKELNVKMYSSELYDDYMSVVDATDKKPVEEQNVNYYNNEKCWNRSR</sequence>
<keyword evidence="1" id="KW-0175">Coiled coil</keyword>
<reference evidence="3 4" key="1">
    <citation type="submission" date="2019-08" db="EMBL/GenBank/DDBJ databases">
        <title>In-depth cultivation of the pig gut microbiome towards novel bacterial diversity and tailored functional studies.</title>
        <authorList>
            <person name="Wylensek D."/>
            <person name="Hitch T.C.A."/>
            <person name="Clavel T."/>
        </authorList>
    </citation>
    <scope>NUCLEOTIDE SEQUENCE [LARGE SCALE GENOMIC DNA]</scope>
    <source>
        <strain evidence="3 4">WCA-693-APC-MOT-I</strain>
    </source>
</reference>
<keyword evidence="4" id="KW-1185">Reference proteome</keyword>
<dbReference type="AlphaFoldDB" id="A0A6L5Y1X2"/>
<comment type="caution">
    <text evidence="3">The sequence shown here is derived from an EMBL/GenBank/DDBJ whole genome shotgun (WGS) entry which is preliminary data.</text>
</comment>
<evidence type="ECO:0000256" key="1">
    <source>
        <dbReference type="SAM" id="Coils"/>
    </source>
</evidence>
<accession>A0A6L5Y1X2</accession>
<proteinExistence type="predicted"/>
<evidence type="ECO:0000259" key="2">
    <source>
        <dbReference type="Pfam" id="PF03432"/>
    </source>
</evidence>
<feature type="domain" description="MobA/VirD2-like nuclease" evidence="2">
    <location>
        <begin position="43"/>
        <end position="151"/>
    </location>
</feature>
<dbReference type="Proteomes" id="UP000482209">
    <property type="component" value="Unassembled WGS sequence"/>
</dbReference>
<dbReference type="RefSeq" id="WP_154520244.1">
    <property type="nucleotide sequence ID" value="NZ_VUMT01000033.1"/>
</dbReference>
<feature type="coiled-coil region" evidence="1">
    <location>
        <begin position="281"/>
        <end position="357"/>
    </location>
</feature>
<organism evidence="3 4">
    <name type="scientific">Velocimicrobium porci</name>
    <dbReference type="NCBI Taxonomy" id="2606634"/>
    <lineage>
        <taxon>Bacteria</taxon>
        <taxon>Bacillati</taxon>
        <taxon>Bacillota</taxon>
        <taxon>Clostridia</taxon>
        <taxon>Lachnospirales</taxon>
        <taxon>Lachnospiraceae</taxon>
        <taxon>Velocimicrobium</taxon>
    </lineage>
</organism>
<dbReference type="EMBL" id="VUMT01000033">
    <property type="protein sequence ID" value="MSS64857.1"/>
    <property type="molecule type" value="Genomic_DNA"/>
</dbReference>
<evidence type="ECO:0000313" key="3">
    <source>
        <dbReference type="EMBL" id="MSS64857.1"/>
    </source>
</evidence>
<dbReference type="InterPro" id="IPR005094">
    <property type="entry name" value="Endonuclease_MobA/VirD2"/>
</dbReference>
<protein>
    <submittedName>
        <fullName evidence="3">Relaxase/mobilization nuclease domain-containing protein</fullName>
    </submittedName>
</protein>
<name>A0A6L5Y1X2_9FIRM</name>
<dbReference type="Pfam" id="PF03432">
    <property type="entry name" value="Relaxase"/>
    <property type="match status" value="1"/>
</dbReference>
<gene>
    <name evidence="3" type="ORF">FYJ58_13430</name>
</gene>
<evidence type="ECO:0000313" key="4">
    <source>
        <dbReference type="Proteomes" id="UP000482209"/>
    </source>
</evidence>